<evidence type="ECO:0000259" key="2">
    <source>
        <dbReference type="Pfam" id="PF13828"/>
    </source>
</evidence>
<proteinExistence type="predicted"/>
<comment type="caution">
    <text evidence="3">The sequence shown here is derived from an EMBL/GenBank/DDBJ whole genome shotgun (WGS) entry which is preliminary data.</text>
</comment>
<gene>
    <name evidence="3" type="ORF">GCM10023217_10240</name>
</gene>
<dbReference type="InterPro" id="IPR025241">
    <property type="entry name" value="DUF4190"/>
</dbReference>
<sequence>MSAIVGFVLSGLGFFLITVPFGIWLGYRGRTETAAGSHEGGPFAKWAIVLGWLWVAFWLLALLSYLWILL</sequence>
<keyword evidence="1" id="KW-1133">Transmembrane helix</keyword>
<keyword evidence="1" id="KW-0472">Membrane</keyword>
<evidence type="ECO:0000256" key="1">
    <source>
        <dbReference type="SAM" id="Phobius"/>
    </source>
</evidence>
<dbReference type="Proteomes" id="UP001500822">
    <property type="component" value="Unassembled WGS sequence"/>
</dbReference>
<organism evidence="3 4">
    <name type="scientific">Gordonia alkaliphila</name>
    <dbReference type="NCBI Taxonomy" id="1053547"/>
    <lineage>
        <taxon>Bacteria</taxon>
        <taxon>Bacillati</taxon>
        <taxon>Actinomycetota</taxon>
        <taxon>Actinomycetes</taxon>
        <taxon>Mycobacteriales</taxon>
        <taxon>Gordoniaceae</taxon>
        <taxon>Gordonia</taxon>
    </lineage>
</organism>
<keyword evidence="4" id="KW-1185">Reference proteome</keyword>
<evidence type="ECO:0000313" key="3">
    <source>
        <dbReference type="EMBL" id="GAA4743447.1"/>
    </source>
</evidence>
<feature type="domain" description="DUF4190" evidence="2">
    <location>
        <begin position="3"/>
        <end position="61"/>
    </location>
</feature>
<reference evidence="4" key="1">
    <citation type="journal article" date="2019" name="Int. J. Syst. Evol. Microbiol.">
        <title>The Global Catalogue of Microorganisms (GCM) 10K type strain sequencing project: providing services to taxonomists for standard genome sequencing and annotation.</title>
        <authorList>
            <consortium name="The Broad Institute Genomics Platform"/>
            <consortium name="The Broad Institute Genome Sequencing Center for Infectious Disease"/>
            <person name="Wu L."/>
            <person name="Ma J."/>
        </authorList>
    </citation>
    <scope>NUCLEOTIDE SEQUENCE [LARGE SCALE GENOMIC DNA]</scope>
    <source>
        <strain evidence="4">JCM 18077</strain>
    </source>
</reference>
<protein>
    <recommendedName>
        <fullName evidence="2">DUF4190 domain-containing protein</fullName>
    </recommendedName>
</protein>
<feature type="transmembrane region" description="Helical" evidence="1">
    <location>
        <begin position="6"/>
        <end position="25"/>
    </location>
</feature>
<dbReference type="Pfam" id="PF13828">
    <property type="entry name" value="DUF4190"/>
    <property type="match status" value="1"/>
</dbReference>
<name>A0ABP8Z136_9ACTN</name>
<feature type="transmembrane region" description="Helical" evidence="1">
    <location>
        <begin position="46"/>
        <end position="68"/>
    </location>
</feature>
<keyword evidence="1" id="KW-0812">Transmembrane</keyword>
<accession>A0ABP8Z136</accession>
<evidence type="ECO:0000313" key="4">
    <source>
        <dbReference type="Proteomes" id="UP001500822"/>
    </source>
</evidence>
<dbReference type="EMBL" id="BAABIE010000003">
    <property type="protein sequence ID" value="GAA4743447.1"/>
    <property type="molecule type" value="Genomic_DNA"/>
</dbReference>